<dbReference type="EMBL" id="KI285091">
    <property type="protein sequence ID" value="ESA12288.1"/>
    <property type="molecule type" value="Genomic_DNA"/>
</dbReference>
<gene>
    <name evidence="1" type="ORF">GLOINDRAFT_27318</name>
</gene>
<name>U9U104_RHIID</name>
<dbReference type="AlphaFoldDB" id="U9U104"/>
<dbReference type="HOGENOM" id="CLU_2134875_0_0_1"/>
<sequence>MANPLIFVRQRIQERKVNKLARKCSLTILITKCPCYFLIGFNDVPAYPNLRNGVIAPRPNLPMGSVDYGNHGLLFIFQTMQQSEHGQGMFQQTYLGQTSKWRARRLQCSCQDQ</sequence>
<evidence type="ECO:0000313" key="1">
    <source>
        <dbReference type="EMBL" id="ESA12288.1"/>
    </source>
</evidence>
<protein>
    <submittedName>
        <fullName evidence="1">Uncharacterized protein</fullName>
    </submittedName>
</protein>
<proteinExistence type="predicted"/>
<organism evidence="1">
    <name type="scientific">Rhizophagus irregularis (strain DAOM 181602 / DAOM 197198 / MUCL 43194)</name>
    <name type="common">Arbuscular mycorrhizal fungus</name>
    <name type="synonym">Glomus intraradices</name>
    <dbReference type="NCBI Taxonomy" id="747089"/>
    <lineage>
        <taxon>Eukaryota</taxon>
        <taxon>Fungi</taxon>
        <taxon>Fungi incertae sedis</taxon>
        <taxon>Mucoromycota</taxon>
        <taxon>Glomeromycotina</taxon>
        <taxon>Glomeromycetes</taxon>
        <taxon>Glomerales</taxon>
        <taxon>Glomeraceae</taxon>
        <taxon>Rhizophagus</taxon>
    </lineage>
</organism>
<accession>U9U104</accession>
<reference evidence="1" key="1">
    <citation type="submission" date="2013-07" db="EMBL/GenBank/DDBJ databases">
        <title>The genome of an arbuscular mycorrhizal fungus provides insights into the evolution of the oldest plant symbiosis.</title>
        <authorList>
            <consortium name="DOE Joint Genome Institute"/>
            <person name="Tisserant E."/>
            <person name="Malbreil M."/>
            <person name="Kuo A."/>
            <person name="Kohler A."/>
            <person name="Symeonidi A."/>
            <person name="Balestrini R."/>
            <person name="Charron P."/>
            <person name="Duensing N."/>
            <person name="Frei-dit-Frey N."/>
            <person name="Gianinazzi-Pearson V."/>
            <person name="Gilbert B."/>
            <person name="Handa Y."/>
            <person name="Hijri M."/>
            <person name="Kaul R."/>
            <person name="Kawaguchi M."/>
            <person name="Krajinski F."/>
            <person name="Lammers P."/>
            <person name="Lapierre D."/>
            <person name="Masclaux F.G."/>
            <person name="Murat C."/>
            <person name="Morin E."/>
            <person name="Ndikumana S."/>
            <person name="Pagni M."/>
            <person name="Petitpierre D."/>
            <person name="Requena N."/>
            <person name="Rosikiewicz P."/>
            <person name="Riley R."/>
            <person name="Saito K."/>
            <person name="San Clemente H."/>
            <person name="Shapiro H."/>
            <person name="van Tuinen D."/>
            <person name="Becard G."/>
            <person name="Bonfante P."/>
            <person name="Paszkowski U."/>
            <person name="Shachar-Hill Y."/>
            <person name="Young J.P."/>
            <person name="Sanders I.R."/>
            <person name="Henrissat B."/>
            <person name="Rensing S.A."/>
            <person name="Grigoriev I.V."/>
            <person name="Corradi N."/>
            <person name="Roux C."/>
            <person name="Martin F."/>
        </authorList>
    </citation>
    <scope>NUCLEOTIDE SEQUENCE</scope>
    <source>
        <strain evidence="1">DAOM 197198</strain>
    </source>
</reference>